<accession>A0ABZ0IUA6</accession>
<feature type="signal peptide" evidence="1">
    <location>
        <begin position="1"/>
        <end position="19"/>
    </location>
</feature>
<evidence type="ECO:0000313" key="3">
    <source>
        <dbReference type="Proteomes" id="UP001302349"/>
    </source>
</evidence>
<organism evidence="2 3">
    <name type="scientific">Imperialibacter roseus</name>
    <dbReference type="NCBI Taxonomy" id="1324217"/>
    <lineage>
        <taxon>Bacteria</taxon>
        <taxon>Pseudomonadati</taxon>
        <taxon>Bacteroidota</taxon>
        <taxon>Cytophagia</taxon>
        <taxon>Cytophagales</taxon>
        <taxon>Flammeovirgaceae</taxon>
        <taxon>Imperialibacter</taxon>
    </lineage>
</organism>
<dbReference type="NCBIfam" id="NF033709">
    <property type="entry name" value="PorV_fam"/>
    <property type="match status" value="1"/>
</dbReference>
<protein>
    <submittedName>
        <fullName evidence="2">PorV/PorQ family protein</fullName>
    </submittedName>
</protein>
<feature type="chain" id="PRO_5046016631" evidence="1">
    <location>
        <begin position="20"/>
        <end position="354"/>
    </location>
</feature>
<dbReference type="Gene3D" id="2.40.160.60">
    <property type="entry name" value="Outer membrane protein transport protein (OMPP1/FadL/TodX)"/>
    <property type="match status" value="1"/>
</dbReference>
<name>A0ABZ0IUA6_9BACT</name>
<dbReference type="EMBL" id="CP136051">
    <property type="protein sequence ID" value="WOK08097.1"/>
    <property type="molecule type" value="Genomic_DNA"/>
</dbReference>
<gene>
    <name evidence="2" type="ORF">RT717_05550</name>
</gene>
<evidence type="ECO:0000313" key="2">
    <source>
        <dbReference type="EMBL" id="WOK08097.1"/>
    </source>
</evidence>
<keyword evidence="1" id="KW-0732">Signal</keyword>
<dbReference type="Proteomes" id="UP001302349">
    <property type="component" value="Chromosome"/>
</dbReference>
<dbReference type="RefSeq" id="WP_317490743.1">
    <property type="nucleotide sequence ID" value="NZ_CP136051.1"/>
</dbReference>
<reference evidence="2 3" key="1">
    <citation type="journal article" date="2023" name="Microbiol. Resour. Announc.">
        <title>Complete Genome Sequence of Imperialibacter roseus strain P4T.</title>
        <authorList>
            <person name="Tizabi D.R."/>
            <person name="Bachvaroff T."/>
            <person name="Hill R.T."/>
        </authorList>
    </citation>
    <scope>NUCLEOTIDE SEQUENCE [LARGE SCALE GENOMIC DNA]</scope>
    <source>
        <strain evidence="2 3">P4T</strain>
    </source>
</reference>
<proteinExistence type="predicted"/>
<evidence type="ECO:0000256" key="1">
    <source>
        <dbReference type="SAM" id="SignalP"/>
    </source>
</evidence>
<keyword evidence="3" id="KW-1185">Reference proteome</keyword>
<sequence length="354" mass="38241">MRITLILAVCLSFSGLLFGQGNAPKYSNEFLAIGVGARALGMGNMQVGLANDVTAGYWNPAALTQLTEQYQVGLMHAAYFAGIANYDFAGFATPIDSNTFMGVSVIRFGVDNIPDTRFLYDASGAINYDNIRFFSAADYAFMFSLAKKMGGLSLGGNLKVIHRTVGDFANAWGFGLDAALQYNRANWKMGAVLRDATGTFNAWTHNSSLVVDVYTQTGNVIPESSLEITLPRLSVGLANAVVNKGKWAGLVGADVDLTFDGQRNTVIKSKLASIDPKAGFEVSYAQKAFLRGGVSQLQQVKDFDGSKSWTYLPSFGIGLNLQGVQIDYALTDIGNRAQSPYSHIFSLRYGWNAK</sequence>